<dbReference type="Pfam" id="PF00501">
    <property type="entry name" value="AMP-binding"/>
    <property type="match status" value="1"/>
</dbReference>
<evidence type="ECO:0000259" key="2">
    <source>
        <dbReference type="Pfam" id="PF00501"/>
    </source>
</evidence>
<sequence length="553" mass="58476">MQEGQVRVDAMREAAPPLGHGARALQPYELTLDKFIDHAAKWHPTGEVVTGGGAGVAVQRIGYPALRERANRLSGALLALGIGPSDRVATLAWNSQSHMEMWYAAFGIGVSCHTLNPRLDVRQVAEMVRQANDRLIAVSPDQAAAAEQLVELCSCIEHVVILDEPGADAPHPDCGKVPVWTLAQLLAQHGRPTEWGGFAEAAEAALCFTSGTTGAPKGVPYTHRCNYLVTLNLLQSDVMGINARDVILAAVPMFHANGWGLPLAAPAAGAKLVFTGHHSDGASLAEIIRSEGVTLAVGVPTVWLGLIEHLEATGETLPSLQRVLLGGSGVPQALIDRIEARLGVRAQTSWGMTELSPLGTVTPPGSAGRASTAGRPPVGVDLRLVDAQGHELGEQRGVEGHLQVRGSSTVHRYFGQEEPATDAQGWFDTGDLAVIDDAGNLAITGRAKDLIKSGGEWINPGEIEALIGALPGVALVAVIGRAHPKWHERPVVVIETGAGASVSDDAIRAALNGRIPRWWMPESIERVEAMPLATTGKIDKPALRKRFGNEIAQ</sequence>
<feature type="domain" description="AMP-dependent synthetase/ligase" evidence="2">
    <location>
        <begin position="43"/>
        <end position="414"/>
    </location>
</feature>
<dbReference type="PANTHER" id="PTHR43767:SF11">
    <property type="entry name" value="MEDIUM-CHAIN-FATTY-ACID--COA LIGASE"/>
    <property type="match status" value="1"/>
</dbReference>
<dbReference type="InterPro" id="IPR045851">
    <property type="entry name" value="AMP-bd_C_sf"/>
</dbReference>
<reference evidence="4" key="1">
    <citation type="submission" date="2022-05" db="EMBL/GenBank/DDBJ databases">
        <title>Sphingomonas sp. strain MG17 Genome sequencing and assembly.</title>
        <authorList>
            <person name="Kim I."/>
        </authorList>
    </citation>
    <scope>NUCLEOTIDE SEQUENCE</scope>
    <source>
        <strain evidence="4">MG17</strain>
    </source>
</reference>
<name>A0A9X2HPR3_9SPHN</name>
<dbReference type="Gene3D" id="3.30.300.30">
    <property type="match status" value="1"/>
</dbReference>
<dbReference type="AlphaFoldDB" id="A0A9X2HPR3"/>
<keyword evidence="5" id="KW-1185">Reference proteome</keyword>
<dbReference type="InterPro" id="IPR025110">
    <property type="entry name" value="AMP-bd_C"/>
</dbReference>
<feature type="region of interest" description="Disordered" evidence="1">
    <location>
        <begin position="355"/>
        <end position="374"/>
    </location>
</feature>
<dbReference type="InterPro" id="IPR042099">
    <property type="entry name" value="ANL_N_sf"/>
</dbReference>
<evidence type="ECO:0000313" key="5">
    <source>
        <dbReference type="Proteomes" id="UP001139451"/>
    </source>
</evidence>
<dbReference type="Proteomes" id="UP001139451">
    <property type="component" value="Unassembled WGS sequence"/>
</dbReference>
<evidence type="ECO:0000313" key="4">
    <source>
        <dbReference type="EMBL" id="MCP3729735.1"/>
    </source>
</evidence>
<dbReference type="PROSITE" id="PS00455">
    <property type="entry name" value="AMP_BINDING"/>
    <property type="match status" value="1"/>
</dbReference>
<accession>A0A9X2HPR3</accession>
<dbReference type="InterPro" id="IPR050237">
    <property type="entry name" value="ATP-dep_AMP-bd_enzyme"/>
</dbReference>
<dbReference type="GO" id="GO:0016877">
    <property type="term" value="F:ligase activity, forming carbon-sulfur bonds"/>
    <property type="evidence" value="ECO:0007669"/>
    <property type="project" value="UniProtKB-ARBA"/>
</dbReference>
<gene>
    <name evidence="4" type="ORF">M9978_04765</name>
</gene>
<dbReference type="InterPro" id="IPR020845">
    <property type="entry name" value="AMP-binding_CS"/>
</dbReference>
<proteinExistence type="predicted"/>
<dbReference type="InterPro" id="IPR000873">
    <property type="entry name" value="AMP-dep_synth/lig_dom"/>
</dbReference>
<dbReference type="EMBL" id="JAMLDX010000003">
    <property type="protein sequence ID" value="MCP3729735.1"/>
    <property type="molecule type" value="Genomic_DNA"/>
</dbReference>
<comment type="caution">
    <text evidence="4">The sequence shown here is derived from an EMBL/GenBank/DDBJ whole genome shotgun (WGS) entry which is preliminary data.</text>
</comment>
<evidence type="ECO:0000259" key="3">
    <source>
        <dbReference type="Pfam" id="PF13193"/>
    </source>
</evidence>
<dbReference type="SUPFAM" id="SSF56801">
    <property type="entry name" value="Acetyl-CoA synthetase-like"/>
    <property type="match status" value="1"/>
</dbReference>
<feature type="domain" description="AMP-binding enzyme C-terminal" evidence="3">
    <location>
        <begin position="462"/>
        <end position="537"/>
    </location>
</feature>
<organism evidence="4 5">
    <name type="scientific">Sphingomonas tagetis</name>
    <dbReference type="NCBI Taxonomy" id="2949092"/>
    <lineage>
        <taxon>Bacteria</taxon>
        <taxon>Pseudomonadati</taxon>
        <taxon>Pseudomonadota</taxon>
        <taxon>Alphaproteobacteria</taxon>
        <taxon>Sphingomonadales</taxon>
        <taxon>Sphingomonadaceae</taxon>
        <taxon>Sphingomonas</taxon>
    </lineage>
</organism>
<dbReference type="Pfam" id="PF13193">
    <property type="entry name" value="AMP-binding_C"/>
    <property type="match status" value="1"/>
</dbReference>
<protein>
    <submittedName>
        <fullName evidence="4">AMP-binding protein</fullName>
    </submittedName>
</protein>
<dbReference type="Gene3D" id="3.40.50.12780">
    <property type="entry name" value="N-terminal domain of ligase-like"/>
    <property type="match status" value="1"/>
</dbReference>
<dbReference type="PANTHER" id="PTHR43767">
    <property type="entry name" value="LONG-CHAIN-FATTY-ACID--COA LIGASE"/>
    <property type="match status" value="1"/>
</dbReference>
<dbReference type="RefSeq" id="WP_254291835.1">
    <property type="nucleotide sequence ID" value="NZ_JAMLDX010000003.1"/>
</dbReference>
<evidence type="ECO:0000256" key="1">
    <source>
        <dbReference type="SAM" id="MobiDB-lite"/>
    </source>
</evidence>